<feature type="transmembrane region" description="Helical" evidence="1">
    <location>
        <begin position="337"/>
        <end position="366"/>
    </location>
</feature>
<sequence length="379" mass="39712">MASQSRPGIGTDGFRFTIEEIAGGLGDIGTIFPIVLGVALVSDVNISHIFLFMAAWYIIAGLYYRLPIPIEPMKAIGAIVIAEGITGDVIAAAGITVGIIFFLLGVVGGMERIRRWIPQSVIRGVQAGLALLLLRTSLGYIIDDLSFALLSIAIILAFFIAAQRTRVPDIAALVVIAIGLSAGILTQGFPPLRLIPLPHLIVPTAADFLAGSWDLALPQIPLTLANAILATSLLTIDLFGKEVKPDRLSRTIGLMNLVSTPLGGFPMCHGAGGMAAQYRFGARTGGANIAAGLFILAFALLFAPPEVLTLIPIGIFGGLLVFVAIELGKHSIKTDSYIVTAVIAILTLAVGLTVAFIAGMALAYALQRWHQGTGGSPED</sequence>
<feature type="transmembrane region" description="Helical" evidence="1">
    <location>
        <begin position="280"/>
        <end position="301"/>
    </location>
</feature>
<dbReference type="RefSeq" id="WP_301664767.1">
    <property type="nucleotide sequence ID" value="NZ_VCYH01000008.1"/>
</dbReference>
<feature type="transmembrane region" description="Helical" evidence="1">
    <location>
        <begin position="89"/>
        <end position="109"/>
    </location>
</feature>
<dbReference type="EMBL" id="VCYH01000008">
    <property type="protein sequence ID" value="MDN7025605.1"/>
    <property type="molecule type" value="Genomic_DNA"/>
</dbReference>
<dbReference type="PANTHER" id="PTHR31970">
    <property type="match status" value="1"/>
</dbReference>
<evidence type="ECO:0000256" key="1">
    <source>
        <dbReference type="SAM" id="Phobius"/>
    </source>
</evidence>
<dbReference type="Proteomes" id="UP001168338">
    <property type="component" value="Unassembled WGS sequence"/>
</dbReference>
<feature type="transmembrane region" description="Helical" evidence="1">
    <location>
        <begin position="49"/>
        <end position="66"/>
    </location>
</feature>
<dbReference type="Pfam" id="PF16983">
    <property type="entry name" value="MFS_MOT1"/>
    <property type="match status" value="2"/>
</dbReference>
<protein>
    <submittedName>
        <fullName evidence="2">Sulfate transporter</fullName>
    </submittedName>
</protein>
<keyword evidence="1" id="KW-1133">Transmembrane helix</keyword>
<organism evidence="2 3">
    <name type="scientific">Methanoculleus frigidifontis</name>
    <dbReference type="NCBI Taxonomy" id="2584085"/>
    <lineage>
        <taxon>Archaea</taxon>
        <taxon>Methanobacteriati</taxon>
        <taxon>Methanobacteriota</taxon>
        <taxon>Stenosarchaea group</taxon>
        <taxon>Methanomicrobia</taxon>
        <taxon>Methanomicrobiales</taxon>
        <taxon>Methanomicrobiaceae</taxon>
        <taxon>Methanoculleus</taxon>
    </lineage>
</organism>
<evidence type="ECO:0000313" key="2">
    <source>
        <dbReference type="EMBL" id="MDN7025605.1"/>
    </source>
</evidence>
<feature type="transmembrane region" description="Helical" evidence="1">
    <location>
        <begin position="21"/>
        <end position="42"/>
    </location>
</feature>
<evidence type="ECO:0000313" key="3">
    <source>
        <dbReference type="Proteomes" id="UP001168338"/>
    </source>
</evidence>
<accession>A0ABT8MCE1</accession>
<proteinExistence type="predicted"/>
<keyword evidence="1" id="KW-0472">Membrane</keyword>
<keyword evidence="3" id="KW-1185">Reference proteome</keyword>
<name>A0ABT8MCE1_9EURY</name>
<reference evidence="2" key="1">
    <citation type="submission" date="2019-05" db="EMBL/GenBank/DDBJ databases">
        <title>Methanoculleus sp. FWC-SCC1, a methanogenic archaeon isolated from deep marine cold seep.</title>
        <authorList>
            <person name="Chen Y.-W."/>
            <person name="Chen S.-C."/>
            <person name="Teng N.-H."/>
            <person name="Lai M.-C."/>
        </authorList>
    </citation>
    <scope>NUCLEOTIDE SEQUENCE</scope>
    <source>
        <strain evidence="2">FWC-SCC1</strain>
    </source>
</reference>
<feature type="transmembrane region" description="Helical" evidence="1">
    <location>
        <begin position="147"/>
        <end position="163"/>
    </location>
</feature>
<feature type="transmembrane region" description="Helical" evidence="1">
    <location>
        <begin position="220"/>
        <end position="240"/>
    </location>
</feature>
<dbReference type="PANTHER" id="PTHR31970:SF9">
    <property type="entry name" value="MOLYBDATE TRANSPORTER 2"/>
    <property type="match status" value="1"/>
</dbReference>
<feature type="transmembrane region" description="Helical" evidence="1">
    <location>
        <begin position="170"/>
        <end position="189"/>
    </location>
</feature>
<keyword evidence="1" id="KW-0812">Transmembrane</keyword>
<comment type="caution">
    <text evidence="2">The sequence shown here is derived from an EMBL/GenBank/DDBJ whole genome shotgun (WGS) entry which is preliminary data.</text>
</comment>
<feature type="transmembrane region" description="Helical" evidence="1">
    <location>
        <begin position="121"/>
        <end position="141"/>
    </location>
</feature>
<dbReference type="InterPro" id="IPR031563">
    <property type="entry name" value="MOT1/MOT2"/>
</dbReference>
<gene>
    <name evidence="2" type="ORF">FGU65_12005</name>
</gene>
<feature type="transmembrane region" description="Helical" evidence="1">
    <location>
        <begin position="307"/>
        <end position="325"/>
    </location>
</feature>